<dbReference type="EMBL" id="BAAAGX010000014">
    <property type="protein sequence ID" value="GAA0246441.1"/>
    <property type="molecule type" value="Genomic_DNA"/>
</dbReference>
<dbReference type="Proteomes" id="UP001500967">
    <property type="component" value="Unassembled WGS sequence"/>
</dbReference>
<accession>A0ABN0UD41</accession>
<reference evidence="2 3" key="1">
    <citation type="journal article" date="2019" name="Int. J. Syst. Evol. Microbiol.">
        <title>The Global Catalogue of Microorganisms (GCM) 10K type strain sequencing project: providing services to taxonomists for standard genome sequencing and annotation.</title>
        <authorList>
            <consortium name="The Broad Institute Genomics Platform"/>
            <consortium name="The Broad Institute Genome Sequencing Center for Infectious Disease"/>
            <person name="Wu L."/>
            <person name="Ma J."/>
        </authorList>
    </citation>
    <scope>NUCLEOTIDE SEQUENCE [LARGE SCALE GENOMIC DNA]</scope>
    <source>
        <strain evidence="2 3">JCM 10425</strain>
    </source>
</reference>
<gene>
    <name evidence="2" type="ORF">GCM10009539_34760</name>
</gene>
<keyword evidence="3" id="KW-1185">Reference proteome</keyword>
<evidence type="ECO:0000313" key="3">
    <source>
        <dbReference type="Proteomes" id="UP001500967"/>
    </source>
</evidence>
<feature type="chain" id="PRO_5047126311" evidence="1">
    <location>
        <begin position="20"/>
        <end position="110"/>
    </location>
</feature>
<evidence type="ECO:0000313" key="2">
    <source>
        <dbReference type="EMBL" id="GAA0246441.1"/>
    </source>
</evidence>
<keyword evidence="1" id="KW-0732">Signal</keyword>
<organism evidence="2 3">
    <name type="scientific">Cryptosporangium japonicum</name>
    <dbReference type="NCBI Taxonomy" id="80872"/>
    <lineage>
        <taxon>Bacteria</taxon>
        <taxon>Bacillati</taxon>
        <taxon>Actinomycetota</taxon>
        <taxon>Actinomycetes</taxon>
        <taxon>Cryptosporangiales</taxon>
        <taxon>Cryptosporangiaceae</taxon>
        <taxon>Cryptosporangium</taxon>
    </lineage>
</organism>
<proteinExistence type="predicted"/>
<sequence length="110" mass="12565">MCALGVGLAAGLSPAAATAATPSGAQAVSLQTAPSHGNWDDDWDDFRRYDRGGFWNGEWQYGRFERRHFRTIGRYRDWRECRDAAWRGQISGYWSSFSYREVGGFWVLYA</sequence>
<evidence type="ECO:0000256" key="1">
    <source>
        <dbReference type="SAM" id="SignalP"/>
    </source>
</evidence>
<comment type="caution">
    <text evidence="2">The sequence shown here is derived from an EMBL/GenBank/DDBJ whole genome shotgun (WGS) entry which is preliminary data.</text>
</comment>
<name>A0ABN0UD41_9ACTN</name>
<protein>
    <submittedName>
        <fullName evidence="2">Uncharacterized protein</fullName>
    </submittedName>
</protein>
<feature type="signal peptide" evidence="1">
    <location>
        <begin position="1"/>
        <end position="19"/>
    </location>
</feature>